<dbReference type="RefSeq" id="XP_009551036.1">
    <property type="nucleotide sequence ID" value="XM_009552741.1"/>
</dbReference>
<gene>
    <name evidence="1" type="ORF">HETIRDRAFT_429729</name>
</gene>
<evidence type="ECO:0000313" key="1">
    <source>
        <dbReference type="EMBL" id="ETW77549.1"/>
    </source>
</evidence>
<dbReference type="InParanoid" id="W4JVP4"/>
<accession>W4JVP4</accession>
<organism evidence="1 2">
    <name type="scientific">Heterobasidion irregulare (strain TC 32-1)</name>
    <dbReference type="NCBI Taxonomy" id="747525"/>
    <lineage>
        <taxon>Eukaryota</taxon>
        <taxon>Fungi</taxon>
        <taxon>Dikarya</taxon>
        <taxon>Basidiomycota</taxon>
        <taxon>Agaricomycotina</taxon>
        <taxon>Agaricomycetes</taxon>
        <taxon>Russulales</taxon>
        <taxon>Bondarzewiaceae</taxon>
        <taxon>Heterobasidion</taxon>
        <taxon>Heterobasidion annosum species complex</taxon>
    </lineage>
</organism>
<reference evidence="1 2" key="1">
    <citation type="journal article" date="2012" name="New Phytol.">
        <title>Insight into trade-off between wood decay and parasitism from the genome of a fungal forest pathogen.</title>
        <authorList>
            <person name="Olson A."/>
            <person name="Aerts A."/>
            <person name="Asiegbu F."/>
            <person name="Belbahri L."/>
            <person name="Bouzid O."/>
            <person name="Broberg A."/>
            <person name="Canback B."/>
            <person name="Coutinho P.M."/>
            <person name="Cullen D."/>
            <person name="Dalman K."/>
            <person name="Deflorio G."/>
            <person name="van Diepen L.T."/>
            <person name="Dunand C."/>
            <person name="Duplessis S."/>
            <person name="Durling M."/>
            <person name="Gonthier P."/>
            <person name="Grimwood J."/>
            <person name="Fossdal C.G."/>
            <person name="Hansson D."/>
            <person name="Henrissat B."/>
            <person name="Hietala A."/>
            <person name="Himmelstrand K."/>
            <person name="Hoffmeister D."/>
            <person name="Hogberg N."/>
            <person name="James T.Y."/>
            <person name="Karlsson M."/>
            <person name="Kohler A."/>
            <person name="Kues U."/>
            <person name="Lee Y.H."/>
            <person name="Lin Y.C."/>
            <person name="Lind M."/>
            <person name="Lindquist E."/>
            <person name="Lombard V."/>
            <person name="Lucas S."/>
            <person name="Lunden K."/>
            <person name="Morin E."/>
            <person name="Murat C."/>
            <person name="Park J."/>
            <person name="Raffaello T."/>
            <person name="Rouze P."/>
            <person name="Salamov A."/>
            <person name="Schmutz J."/>
            <person name="Solheim H."/>
            <person name="Stahlberg J."/>
            <person name="Velez H."/>
            <person name="de Vries R.P."/>
            <person name="Wiebenga A."/>
            <person name="Woodward S."/>
            <person name="Yakovlev I."/>
            <person name="Garbelotto M."/>
            <person name="Martin F."/>
            <person name="Grigoriev I.V."/>
            <person name="Stenlid J."/>
        </authorList>
    </citation>
    <scope>NUCLEOTIDE SEQUENCE [LARGE SCALE GENOMIC DNA]</scope>
    <source>
        <strain evidence="1 2">TC 32-1</strain>
    </source>
</reference>
<sequence>MAVHLRSAQLDHFHVEIHSLASESEADETEQAQNWWYLHGDQDTEEDVRENEIQDERELWSSFHHTEARSTLMEFGPDIQGLVLMEAEASGDAMFKGTFLVHPLNTSLIFSAAIGAPIPRYLTMPPRPSVIVKPAPFLYLFFRLLPPPPRLTMAYYRKFPDTFSVLPLKEQVLLRDMLGPELSLDVDRKMSQLMPPHDDIGLFHQMDVIICKYWAPPFRFMWFRDIDCYGGLPGRLFNLFNGYTLQEFKENFAKWSRTKQTCALAIIAYRLLKVAYMITTENFRTCGDSPFSAGPSICLTVFLMLEYFEGFENYQAFWKIVQWRNHPDKPSKIHTHFPCTIYWTRRPAHNHRYLLAIVQKEDIKDVGFGRPFAILPYPDTQPHGYGVSGGVYYKSFTDTSLTKLLRETWESAPEQSEEVPAMEFLSWT</sequence>
<evidence type="ECO:0000313" key="2">
    <source>
        <dbReference type="Proteomes" id="UP000030671"/>
    </source>
</evidence>
<dbReference type="GeneID" id="20674377"/>
<dbReference type="EMBL" id="KI925463">
    <property type="protein sequence ID" value="ETW77549.1"/>
    <property type="molecule type" value="Genomic_DNA"/>
</dbReference>
<dbReference type="AlphaFoldDB" id="W4JVP4"/>
<protein>
    <submittedName>
        <fullName evidence="1">Uncharacterized protein</fullName>
    </submittedName>
</protein>
<dbReference type="KEGG" id="hir:HETIRDRAFT_429729"/>
<dbReference type="Proteomes" id="UP000030671">
    <property type="component" value="Unassembled WGS sequence"/>
</dbReference>
<keyword evidence="2" id="KW-1185">Reference proteome</keyword>
<proteinExistence type="predicted"/>
<name>W4JVP4_HETIT</name>
<dbReference type="HOGENOM" id="CLU_641017_0_0_1"/>